<keyword evidence="1" id="KW-0732">Signal</keyword>
<dbReference type="EMBL" id="FKDK01000012">
    <property type="protein sequence ID" value="SAA81291.1"/>
    <property type="molecule type" value="Genomic_DNA"/>
</dbReference>
<dbReference type="Proteomes" id="UP000077278">
    <property type="component" value="Unassembled WGS sequence"/>
</dbReference>
<dbReference type="EMBL" id="FKDD01000002">
    <property type="protein sequence ID" value="SAB48050.1"/>
    <property type="molecule type" value="Genomic_DNA"/>
</dbReference>
<dbReference type="Pfam" id="PF00419">
    <property type="entry name" value="Fimbrial"/>
    <property type="match status" value="1"/>
</dbReference>
<evidence type="ECO:0000313" key="4">
    <source>
        <dbReference type="EMBL" id="SAB48050.1"/>
    </source>
</evidence>
<evidence type="ECO:0000256" key="1">
    <source>
        <dbReference type="SAM" id="SignalP"/>
    </source>
</evidence>
<dbReference type="Gene3D" id="2.60.40.1090">
    <property type="entry name" value="Fimbrial-type adhesion domain"/>
    <property type="match status" value="1"/>
</dbReference>
<reference evidence="5 6" key="1">
    <citation type="submission" date="2016-03" db="EMBL/GenBank/DDBJ databases">
        <authorList>
            <consortium name="Pathogen Informatics"/>
        </authorList>
    </citation>
    <scope>NUCLEOTIDE SEQUENCE [LARGE SCALE GENOMIC DNA]</scope>
    <source>
        <strain evidence="5">e2161</strain>
        <strain evidence="3">E2161</strain>
        <strain evidence="6">e264</strain>
        <strain evidence="4">E264</strain>
    </source>
</reference>
<keyword evidence="5" id="KW-1185">Reference proteome</keyword>
<comment type="caution">
    <text evidence="4">The sequence shown here is derived from an EMBL/GenBank/DDBJ whole genome shotgun (WGS) entry which is preliminary data.</text>
</comment>
<proteinExistence type="predicted"/>
<feature type="signal peptide" evidence="1">
    <location>
        <begin position="1"/>
        <end position="19"/>
    </location>
</feature>
<dbReference type="PANTHER" id="PTHR33420">
    <property type="entry name" value="FIMBRIAL SUBUNIT ELFA-RELATED"/>
    <property type="match status" value="1"/>
</dbReference>
<evidence type="ECO:0000313" key="3">
    <source>
        <dbReference type="EMBL" id="SAA81291.1"/>
    </source>
</evidence>
<gene>
    <name evidence="4" type="ORF">SAMEA2273136_00544</name>
    <name evidence="3" type="ORF">SAMEA2273443_02961</name>
</gene>
<dbReference type="InterPro" id="IPR036937">
    <property type="entry name" value="Adhesion_dom_fimbrial_sf"/>
</dbReference>
<dbReference type="RefSeq" id="WP_063616438.1">
    <property type="nucleotide sequence ID" value="NZ_CP086201.1"/>
</dbReference>
<organism evidence="4 6">
    <name type="scientific">Enterobacter roggenkampii</name>
    <dbReference type="NCBI Taxonomy" id="1812935"/>
    <lineage>
        <taxon>Bacteria</taxon>
        <taxon>Pseudomonadati</taxon>
        <taxon>Pseudomonadota</taxon>
        <taxon>Gammaproteobacteria</taxon>
        <taxon>Enterobacterales</taxon>
        <taxon>Enterobacteriaceae</taxon>
        <taxon>Enterobacter</taxon>
        <taxon>Enterobacter cloacae complex</taxon>
    </lineage>
</organism>
<feature type="chain" id="PRO_5044727923" evidence="1">
    <location>
        <begin position="20"/>
        <end position="168"/>
    </location>
</feature>
<evidence type="ECO:0000259" key="2">
    <source>
        <dbReference type="Pfam" id="PF00419"/>
    </source>
</evidence>
<evidence type="ECO:0000313" key="6">
    <source>
        <dbReference type="Proteomes" id="UP000077278"/>
    </source>
</evidence>
<dbReference type="PANTHER" id="PTHR33420:SF34">
    <property type="entry name" value="MINOR FIMBRIAL SUBUNIT"/>
    <property type="match status" value="1"/>
</dbReference>
<dbReference type="AlphaFoldDB" id="A0ABD7KDB7"/>
<accession>A0ABD7KDB7</accession>
<dbReference type="InterPro" id="IPR050263">
    <property type="entry name" value="Bact_Fimbrial_Adh_Pro"/>
</dbReference>
<dbReference type="InterPro" id="IPR000259">
    <property type="entry name" value="Adhesion_dom_fimbrial"/>
</dbReference>
<protein>
    <submittedName>
        <fullName evidence="4">Fimbrial protein</fullName>
    </submittedName>
</protein>
<dbReference type="SUPFAM" id="SSF49401">
    <property type="entry name" value="Bacterial adhesins"/>
    <property type="match status" value="1"/>
</dbReference>
<name>A0ABD7KDB7_9ENTR</name>
<feature type="domain" description="Fimbrial-type adhesion" evidence="2">
    <location>
        <begin position="29"/>
        <end position="165"/>
    </location>
</feature>
<dbReference type="InterPro" id="IPR008966">
    <property type="entry name" value="Adhesion_dom_sf"/>
</dbReference>
<evidence type="ECO:0000313" key="5">
    <source>
        <dbReference type="Proteomes" id="UP000077063"/>
    </source>
</evidence>
<sequence length="168" mass="18259">MQIRLVALMILSGFLPAHAAQDINSVAMTLSGKVFYPPPCVVTSNTIDVSFGRIFTDEISPSTVGSDKNTKEIDLGLDCQGAKKDRLKIMVSGDAAEQDGNVLKSAQDGFGFRFDDASAQSIMPVNQWYAFDKNSVPGLTVTPVRWVNQNNLKPLTINTTATVHIMHD</sequence>
<dbReference type="Proteomes" id="UP000077063">
    <property type="component" value="Unassembled WGS sequence"/>
</dbReference>